<accession>A0AAV7LFC8</accession>
<protein>
    <submittedName>
        <fullName evidence="2">Uncharacterized protein</fullName>
    </submittedName>
</protein>
<feature type="region of interest" description="Disordered" evidence="1">
    <location>
        <begin position="1"/>
        <end position="40"/>
    </location>
</feature>
<evidence type="ECO:0000313" key="3">
    <source>
        <dbReference type="Proteomes" id="UP001066276"/>
    </source>
</evidence>
<reference evidence="2" key="1">
    <citation type="journal article" date="2022" name="bioRxiv">
        <title>Sequencing and chromosome-scale assembly of the giantPleurodeles waltlgenome.</title>
        <authorList>
            <person name="Brown T."/>
            <person name="Elewa A."/>
            <person name="Iarovenko S."/>
            <person name="Subramanian E."/>
            <person name="Araus A.J."/>
            <person name="Petzold A."/>
            <person name="Susuki M."/>
            <person name="Suzuki K.-i.T."/>
            <person name="Hayashi T."/>
            <person name="Toyoda A."/>
            <person name="Oliveira C."/>
            <person name="Osipova E."/>
            <person name="Leigh N.D."/>
            <person name="Simon A."/>
            <person name="Yun M.H."/>
        </authorList>
    </citation>
    <scope>NUCLEOTIDE SEQUENCE</scope>
    <source>
        <strain evidence="2">20211129_DDA</strain>
        <tissue evidence="2">Liver</tissue>
    </source>
</reference>
<dbReference type="EMBL" id="JANPWB010000015">
    <property type="protein sequence ID" value="KAJ1089027.1"/>
    <property type="molecule type" value="Genomic_DNA"/>
</dbReference>
<dbReference type="AlphaFoldDB" id="A0AAV7LFC8"/>
<comment type="caution">
    <text evidence="2">The sequence shown here is derived from an EMBL/GenBank/DDBJ whole genome shotgun (WGS) entry which is preliminary data.</text>
</comment>
<name>A0AAV7LFC8_PLEWA</name>
<proteinExistence type="predicted"/>
<dbReference type="Proteomes" id="UP001066276">
    <property type="component" value="Chromosome 11"/>
</dbReference>
<evidence type="ECO:0000256" key="1">
    <source>
        <dbReference type="SAM" id="MobiDB-lite"/>
    </source>
</evidence>
<keyword evidence="3" id="KW-1185">Reference proteome</keyword>
<evidence type="ECO:0000313" key="2">
    <source>
        <dbReference type="EMBL" id="KAJ1089027.1"/>
    </source>
</evidence>
<organism evidence="2 3">
    <name type="scientific">Pleurodeles waltl</name>
    <name type="common">Iberian ribbed newt</name>
    <dbReference type="NCBI Taxonomy" id="8319"/>
    <lineage>
        <taxon>Eukaryota</taxon>
        <taxon>Metazoa</taxon>
        <taxon>Chordata</taxon>
        <taxon>Craniata</taxon>
        <taxon>Vertebrata</taxon>
        <taxon>Euteleostomi</taxon>
        <taxon>Amphibia</taxon>
        <taxon>Batrachia</taxon>
        <taxon>Caudata</taxon>
        <taxon>Salamandroidea</taxon>
        <taxon>Salamandridae</taxon>
        <taxon>Pleurodelinae</taxon>
        <taxon>Pleurodeles</taxon>
    </lineage>
</organism>
<gene>
    <name evidence="2" type="ORF">NDU88_002180</name>
</gene>
<sequence length="66" mass="6941">MSQAMRRAALPATQSAAHHSNTSRAAHRPSNPATPPKLPKILMRGMRDRGVGAAVAPMTKRAGLEG</sequence>
<feature type="compositionally biased region" description="Polar residues" evidence="1">
    <location>
        <begin position="12"/>
        <end position="24"/>
    </location>
</feature>